<dbReference type="Proteomes" id="UP000266302">
    <property type="component" value="Unassembled WGS sequence"/>
</dbReference>
<dbReference type="InterPro" id="IPR012902">
    <property type="entry name" value="N_methyl_site"/>
</dbReference>
<keyword evidence="1" id="KW-1133">Transmembrane helix</keyword>
<dbReference type="NCBIfam" id="TIGR02532">
    <property type="entry name" value="IV_pilin_GFxxxE"/>
    <property type="match status" value="1"/>
</dbReference>
<dbReference type="Pfam" id="PF07963">
    <property type="entry name" value="N_methyl"/>
    <property type="match status" value="1"/>
</dbReference>
<accession>A0A398CII1</accession>
<evidence type="ECO:0000313" key="2">
    <source>
        <dbReference type="EMBL" id="RID99636.1"/>
    </source>
</evidence>
<sequence>MCTRPLQRGVTLIELMIGIAIGLMTIVVAMGAMMVSRGVSGTITDASQLQQQASYVFRVMGQQIRQSGSMRLNLAANKAATDPVEVDDVVAFSPNTEIYSAFPDIPPTIPSVAGKDAPSAGEYKLSLAYQNYQEQSFPSGTNISFFRDCLGDQPSATIIQSQFVLDNGELRCAGSDNVPQSLIRNVADFQVRYLVQSRAAAISGLPTIQYVDAANVPPIAAGGSPDWSSVFGVEVCLVLYGDEPIDMPAGSTYIGCDGTAVNMSSTGALAAARKNRLHMTFRSVYQLRSQGLAG</sequence>
<dbReference type="EMBL" id="QXJC01000001">
    <property type="protein sequence ID" value="RID99636.1"/>
    <property type="molecule type" value="Genomic_DNA"/>
</dbReference>
<keyword evidence="1" id="KW-0812">Transmembrane</keyword>
<reference evidence="2 3" key="1">
    <citation type="submission" date="2018-09" db="EMBL/GenBank/DDBJ databases">
        <title>Draft genome of Simplicispira sp. NY-02.</title>
        <authorList>
            <person name="Im W.T."/>
        </authorList>
    </citation>
    <scope>NUCLEOTIDE SEQUENCE [LARGE SCALE GENOMIC DNA]</scope>
    <source>
        <strain evidence="2 3">NY-02</strain>
    </source>
</reference>
<comment type="caution">
    <text evidence="2">The sequence shown here is derived from an EMBL/GenBank/DDBJ whole genome shotgun (WGS) entry which is preliminary data.</text>
</comment>
<keyword evidence="1" id="KW-0472">Membrane</keyword>
<dbReference type="Pfam" id="PF16074">
    <property type="entry name" value="PilW"/>
    <property type="match status" value="1"/>
</dbReference>
<protein>
    <submittedName>
        <fullName evidence="2">Prepilin-type N-terminal cleavage/methylation domain-containing protein</fullName>
    </submittedName>
</protein>
<dbReference type="AlphaFoldDB" id="A0A398CII1"/>
<keyword evidence="3" id="KW-1185">Reference proteome</keyword>
<dbReference type="OrthoDB" id="8752043at2"/>
<feature type="transmembrane region" description="Helical" evidence="1">
    <location>
        <begin position="12"/>
        <end position="35"/>
    </location>
</feature>
<evidence type="ECO:0000313" key="3">
    <source>
        <dbReference type="Proteomes" id="UP000266302"/>
    </source>
</evidence>
<evidence type="ECO:0000256" key="1">
    <source>
        <dbReference type="SAM" id="Phobius"/>
    </source>
</evidence>
<dbReference type="GO" id="GO:0043683">
    <property type="term" value="P:type IV pilus assembly"/>
    <property type="evidence" value="ECO:0007669"/>
    <property type="project" value="InterPro"/>
</dbReference>
<organism evidence="2 3">
    <name type="scientific">Simplicispira hankyongi</name>
    <dbReference type="NCBI Taxonomy" id="2315688"/>
    <lineage>
        <taxon>Bacteria</taxon>
        <taxon>Pseudomonadati</taxon>
        <taxon>Pseudomonadota</taxon>
        <taxon>Betaproteobacteria</taxon>
        <taxon>Burkholderiales</taxon>
        <taxon>Comamonadaceae</taxon>
        <taxon>Simplicispira</taxon>
    </lineage>
</organism>
<dbReference type="PROSITE" id="PS00409">
    <property type="entry name" value="PROKAR_NTER_METHYL"/>
    <property type="match status" value="1"/>
</dbReference>
<name>A0A398CII1_9BURK</name>
<dbReference type="InterPro" id="IPR032092">
    <property type="entry name" value="PilW"/>
</dbReference>
<proteinExistence type="predicted"/>
<gene>
    <name evidence="2" type="ORF">D3F03_04310</name>
</gene>